<dbReference type="Gene3D" id="1.10.150.130">
    <property type="match status" value="1"/>
</dbReference>
<evidence type="ECO:0000256" key="5">
    <source>
        <dbReference type="PROSITE-ProRule" id="PRU01248"/>
    </source>
</evidence>
<dbReference type="Pfam" id="PF00589">
    <property type="entry name" value="Phage_integrase"/>
    <property type="match status" value="1"/>
</dbReference>
<dbReference type="Gene3D" id="1.10.443.10">
    <property type="entry name" value="Intergrase catalytic core"/>
    <property type="match status" value="1"/>
</dbReference>
<dbReference type="GO" id="GO:0003677">
    <property type="term" value="F:DNA binding"/>
    <property type="evidence" value="ECO:0007669"/>
    <property type="project" value="UniProtKB-UniRule"/>
</dbReference>
<comment type="caution">
    <text evidence="8">The sequence shown here is derived from an EMBL/GenBank/DDBJ whole genome shotgun (WGS) entry which is preliminary data.</text>
</comment>
<keyword evidence="3 5" id="KW-0238">DNA-binding</keyword>
<dbReference type="EMBL" id="SHKX01000011">
    <property type="protein sequence ID" value="RZU47167.1"/>
    <property type="molecule type" value="Genomic_DNA"/>
</dbReference>
<dbReference type="InterPro" id="IPR053876">
    <property type="entry name" value="Phage_int_M"/>
</dbReference>
<reference evidence="8 9" key="1">
    <citation type="submission" date="2019-02" db="EMBL/GenBank/DDBJ databases">
        <title>Genomic Encyclopedia of Type Strains, Phase IV (KMG-IV): sequencing the most valuable type-strain genomes for metagenomic binning, comparative biology and taxonomic classification.</title>
        <authorList>
            <person name="Goeker M."/>
        </authorList>
    </citation>
    <scope>NUCLEOTIDE SEQUENCE [LARGE SCALE GENOMIC DNA]</scope>
    <source>
        <strain evidence="8 9">DSM 105135</strain>
    </source>
</reference>
<dbReference type="InterPro" id="IPR050808">
    <property type="entry name" value="Phage_Integrase"/>
</dbReference>
<evidence type="ECO:0000256" key="2">
    <source>
        <dbReference type="ARBA" id="ARBA00022908"/>
    </source>
</evidence>
<evidence type="ECO:0000256" key="1">
    <source>
        <dbReference type="ARBA" id="ARBA00008857"/>
    </source>
</evidence>
<comment type="similarity">
    <text evidence="1">Belongs to the 'phage' integrase family.</text>
</comment>
<dbReference type="Proteomes" id="UP000292423">
    <property type="component" value="Unassembled WGS sequence"/>
</dbReference>
<dbReference type="PANTHER" id="PTHR30629">
    <property type="entry name" value="PROPHAGE INTEGRASE"/>
    <property type="match status" value="1"/>
</dbReference>
<evidence type="ECO:0000256" key="4">
    <source>
        <dbReference type="ARBA" id="ARBA00023172"/>
    </source>
</evidence>
<dbReference type="InterPro" id="IPR013762">
    <property type="entry name" value="Integrase-like_cat_sf"/>
</dbReference>
<dbReference type="AlphaFoldDB" id="A0A4Q7Z9E8"/>
<accession>A0A4Q7Z9E8</accession>
<protein>
    <submittedName>
        <fullName evidence="8">Integrase</fullName>
    </submittedName>
</protein>
<dbReference type="Pfam" id="PF13356">
    <property type="entry name" value="Arm-DNA-bind_3"/>
    <property type="match status" value="1"/>
</dbReference>
<dbReference type="InterPro" id="IPR038488">
    <property type="entry name" value="Integrase_DNA-bd_sf"/>
</dbReference>
<evidence type="ECO:0000259" key="6">
    <source>
        <dbReference type="PROSITE" id="PS51898"/>
    </source>
</evidence>
<dbReference type="InterPro" id="IPR025166">
    <property type="entry name" value="Integrase_DNA_bind_dom"/>
</dbReference>
<dbReference type="Gene3D" id="3.30.160.390">
    <property type="entry name" value="Integrase, DNA-binding domain"/>
    <property type="match status" value="1"/>
</dbReference>
<feature type="domain" description="Core-binding (CB)" evidence="7">
    <location>
        <begin position="99"/>
        <end position="180"/>
    </location>
</feature>
<organism evidence="8 9">
    <name type="scientific">Fluviicoccus keumensis</name>
    <dbReference type="NCBI Taxonomy" id="1435465"/>
    <lineage>
        <taxon>Bacteria</taxon>
        <taxon>Pseudomonadati</taxon>
        <taxon>Pseudomonadota</taxon>
        <taxon>Gammaproteobacteria</taxon>
        <taxon>Moraxellales</taxon>
        <taxon>Moraxellaceae</taxon>
        <taxon>Fluviicoccus</taxon>
    </lineage>
</organism>
<keyword evidence="9" id="KW-1185">Reference proteome</keyword>
<dbReference type="Pfam" id="PF22022">
    <property type="entry name" value="Phage_int_M"/>
    <property type="match status" value="1"/>
</dbReference>
<dbReference type="SUPFAM" id="SSF56349">
    <property type="entry name" value="DNA breaking-rejoining enzymes"/>
    <property type="match status" value="1"/>
</dbReference>
<keyword evidence="2" id="KW-0229">DNA integration</keyword>
<dbReference type="PROSITE" id="PS51900">
    <property type="entry name" value="CB"/>
    <property type="match status" value="1"/>
</dbReference>
<dbReference type="InterPro" id="IPR044068">
    <property type="entry name" value="CB"/>
</dbReference>
<name>A0A4Q7Z9E8_9GAMM</name>
<gene>
    <name evidence="8" type="ORF">EV700_1560</name>
</gene>
<dbReference type="GO" id="GO:0006310">
    <property type="term" value="P:DNA recombination"/>
    <property type="evidence" value="ECO:0007669"/>
    <property type="project" value="UniProtKB-KW"/>
</dbReference>
<feature type="domain" description="Tyr recombinase" evidence="6">
    <location>
        <begin position="203"/>
        <end position="381"/>
    </location>
</feature>
<dbReference type="InterPro" id="IPR010998">
    <property type="entry name" value="Integrase_recombinase_N"/>
</dbReference>
<dbReference type="InterPro" id="IPR002104">
    <property type="entry name" value="Integrase_catalytic"/>
</dbReference>
<dbReference type="CDD" id="cd00801">
    <property type="entry name" value="INT_P4_C"/>
    <property type="match status" value="1"/>
</dbReference>
<keyword evidence="4" id="KW-0233">DNA recombination</keyword>
<proteinExistence type="inferred from homology"/>
<dbReference type="GO" id="GO:0015074">
    <property type="term" value="P:DNA integration"/>
    <property type="evidence" value="ECO:0007669"/>
    <property type="project" value="UniProtKB-KW"/>
</dbReference>
<dbReference type="RefSeq" id="WP_130412420.1">
    <property type="nucleotide sequence ID" value="NZ_SHKX01000011.1"/>
</dbReference>
<evidence type="ECO:0000313" key="9">
    <source>
        <dbReference type="Proteomes" id="UP000292423"/>
    </source>
</evidence>
<dbReference type="InterPro" id="IPR011010">
    <property type="entry name" value="DNA_brk_join_enz"/>
</dbReference>
<sequence length="408" mass="46538">MPLTEVACKSYKPKKDADYKVADEKGLSLLVKTTGAKWWRFSFSFAGKRKTLSMGTYPETSLKEAREKRDDARKMIASGIDPSANRKAVKSAQSGEVTDSFKVIALEWLAIQKDKWVKSHYSKVEARMHRDVLPWLGNTTIRDVKASDILKVLRRIEERDAIETARRALQNISQVFKYAKATDRADLNPAPDLVILLKKPKEKHMAAVTEPAGVGELLRQIDSFQGTFTVRCALLLAPLVFVRPGELRQAEWKDINLDTAEWRFRASKTHQGHIVPLSRQAVDIFKDIFPLTGHGRYVFPCQRSDERPMSNNAILAAFRRMGIGKDEMTGHGFRAMARTLLSERLRYPDAIIEHQLAHQVRDVHGYAYNRTTFLEDRQVMMQQWADYLDNLREGKDIIPVKNQDAQAA</sequence>
<evidence type="ECO:0000256" key="3">
    <source>
        <dbReference type="ARBA" id="ARBA00023125"/>
    </source>
</evidence>
<dbReference type="PANTHER" id="PTHR30629:SF2">
    <property type="entry name" value="PROPHAGE INTEGRASE INTS-RELATED"/>
    <property type="match status" value="1"/>
</dbReference>
<dbReference type="OrthoDB" id="9795573at2"/>
<dbReference type="PROSITE" id="PS51898">
    <property type="entry name" value="TYR_RECOMBINASE"/>
    <property type="match status" value="1"/>
</dbReference>
<evidence type="ECO:0000259" key="7">
    <source>
        <dbReference type="PROSITE" id="PS51900"/>
    </source>
</evidence>
<evidence type="ECO:0000313" key="8">
    <source>
        <dbReference type="EMBL" id="RZU47167.1"/>
    </source>
</evidence>